<evidence type="ECO:0000256" key="1">
    <source>
        <dbReference type="SAM" id="MobiDB-lite"/>
    </source>
</evidence>
<proteinExistence type="predicted"/>
<keyword evidence="3" id="KW-1185">Reference proteome</keyword>
<accession>A0A5B7HN55</accession>
<name>A0A5B7HN55_PORTR</name>
<dbReference type="EMBL" id="VSRR010032443">
    <property type="protein sequence ID" value="MPC71169.1"/>
    <property type="molecule type" value="Genomic_DNA"/>
</dbReference>
<dbReference type="Proteomes" id="UP000324222">
    <property type="component" value="Unassembled WGS sequence"/>
</dbReference>
<dbReference type="AlphaFoldDB" id="A0A5B7HN55"/>
<reference evidence="2 3" key="1">
    <citation type="submission" date="2019-05" db="EMBL/GenBank/DDBJ databases">
        <title>Another draft genome of Portunus trituberculatus and its Hox gene families provides insights of decapod evolution.</title>
        <authorList>
            <person name="Jeong J.-H."/>
            <person name="Song I."/>
            <person name="Kim S."/>
            <person name="Choi T."/>
            <person name="Kim D."/>
            <person name="Ryu S."/>
            <person name="Kim W."/>
        </authorList>
    </citation>
    <scope>NUCLEOTIDE SEQUENCE [LARGE SCALE GENOMIC DNA]</scope>
    <source>
        <tissue evidence="2">Muscle</tissue>
    </source>
</reference>
<sequence>MSQHHPRSPHNYDATALQTPPHATRHIPRAGIPPPDAAPSSPPNAALLELGVEELGKGCCCTLKHYRPYAAALAYAVSLKTGSEQLIVSHDSCFRARWLRLNVEGKLARKEPGSRSGGWR</sequence>
<feature type="compositionally biased region" description="Pro residues" evidence="1">
    <location>
        <begin position="31"/>
        <end position="42"/>
    </location>
</feature>
<comment type="caution">
    <text evidence="2">The sequence shown here is derived from an EMBL/GenBank/DDBJ whole genome shotgun (WGS) entry which is preliminary data.</text>
</comment>
<protein>
    <submittedName>
        <fullName evidence="2">Uncharacterized protein</fullName>
    </submittedName>
</protein>
<organism evidence="2 3">
    <name type="scientific">Portunus trituberculatus</name>
    <name type="common">Swimming crab</name>
    <name type="synonym">Neptunus trituberculatus</name>
    <dbReference type="NCBI Taxonomy" id="210409"/>
    <lineage>
        <taxon>Eukaryota</taxon>
        <taxon>Metazoa</taxon>
        <taxon>Ecdysozoa</taxon>
        <taxon>Arthropoda</taxon>
        <taxon>Crustacea</taxon>
        <taxon>Multicrustacea</taxon>
        <taxon>Malacostraca</taxon>
        <taxon>Eumalacostraca</taxon>
        <taxon>Eucarida</taxon>
        <taxon>Decapoda</taxon>
        <taxon>Pleocyemata</taxon>
        <taxon>Brachyura</taxon>
        <taxon>Eubrachyura</taxon>
        <taxon>Portunoidea</taxon>
        <taxon>Portunidae</taxon>
        <taxon>Portuninae</taxon>
        <taxon>Portunus</taxon>
    </lineage>
</organism>
<evidence type="ECO:0000313" key="2">
    <source>
        <dbReference type="EMBL" id="MPC71169.1"/>
    </source>
</evidence>
<gene>
    <name evidence="2" type="ORF">E2C01_065439</name>
</gene>
<feature type="region of interest" description="Disordered" evidence="1">
    <location>
        <begin position="1"/>
        <end position="44"/>
    </location>
</feature>
<evidence type="ECO:0000313" key="3">
    <source>
        <dbReference type="Proteomes" id="UP000324222"/>
    </source>
</evidence>